<reference evidence="1" key="1">
    <citation type="submission" date="2021-03" db="EMBL/GenBank/DDBJ databases">
        <title>Genomic Encyclopedia of Type Strains, Phase IV (KMG-IV): sequencing the most valuable type-strain genomes for metagenomic binning, comparative biology and taxonomic classification.</title>
        <authorList>
            <person name="Goeker M."/>
        </authorList>
    </citation>
    <scope>NUCLEOTIDE SEQUENCE</scope>
    <source>
        <strain evidence="1">DSM 101588</strain>
    </source>
</reference>
<dbReference type="Proteomes" id="UP001166402">
    <property type="component" value="Unassembled WGS sequence"/>
</dbReference>
<dbReference type="SUPFAM" id="SSF143430">
    <property type="entry name" value="TTP0101/SSO1404-like"/>
    <property type="match status" value="1"/>
</dbReference>
<sequence>MFIILAYDIGEIRIAKVLKTCRKIFKLGTKFRARMCNTCINFIKLKTVLKITK</sequence>
<organism evidence="1 2">
    <name type="scientific">Thermoanaerobacterium butyriciformans</name>
    <dbReference type="NCBI Taxonomy" id="1702242"/>
    <lineage>
        <taxon>Bacteria</taxon>
        <taxon>Bacillati</taxon>
        <taxon>Bacillota</taxon>
        <taxon>Clostridia</taxon>
        <taxon>Thermoanaerobacterales</taxon>
        <taxon>Thermoanaerobacteraceae</taxon>
        <taxon>Thermoanaerobacterium</taxon>
    </lineage>
</organism>
<keyword evidence="2" id="KW-1185">Reference proteome</keyword>
<dbReference type="EMBL" id="JAGGLT010000040">
    <property type="protein sequence ID" value="MBP2073264.1"/>
    <property type="molecule type" value="Genomic_DNA"/>
</dbReference>
<protein>
    <submittedName>
        <fullName evidence="1">Uncharacterized protein</fullName>
    </submittedName>
</protein>
<evidence type="ECO:0000313" key="2">
    <source>
        <dbReference type="Proteomes" id="UP001166402"/>
    </source>
</evidence>
<gene>
    <name evidence="1" type="ORF">J2Z80_002816</name>
</gene>
<proteinExistence type="predicted"/>
<comment type="caution">
    <text evidence="1">The sequence shown here is derived from an EMBL/GenBank/DDBJ whole genome shotgun (WGS) entry which is preliminary data.</text>
</comment>
<name>A0ABS4NJD0_9THEO</name>
<evidence type="ECO:0000313" key="1">
    <source>
        <dbReference type="EMBL" id="MBP2073264.1"/>
    </source>
</evidence>
<accession>A0ABS4NJD0</accession>